<keyword evidence="3" id="KW-1185">Reference proteome</keyword>
<evidence type="ECO:0000313" key="2">
    <source>
        <dbReference type="EMBL" id="PHK96378.1"/>
    </source>
</evidence>
<dbReference type="AlphaFoldDB" id="A0A2C7A8D4"/>
<name>A0A2C7A8D4_9PROT</name>
<dbReference type="GO" id="GO:0003700">
    <property type="term" value="F:DNA-binding transcription factor activity"/>
    <property type="evidence" value="ECO:0007669"/>
    <property type="project" value="InterPro"/>
</dbReference>
<dbReference type="EMBL" id="PDNU01000003">
    <property type="protein sequence ID" value="PHK96378.1"/>
    <property type="molecule type" value="Genomic_DNA"/>
</dbReference>
<evidence type="ECO:0000313" key="3">
    <source>
        <dbReference type="Proteomes" id="UP000223527"/>
    </source>
</evidence>
<feature type="domain" description="HTH marR-type" evidence="1">
    <location>
        <begin position="17"/>
        <end position="149"/>
    </location>
</feature>
<evidence type="ECO:0000259" key="1">
    <source>
        <dbReference type="PROSITE" id="PS50995"/>
    </source>
</evidence>
<dbReference type="InterPro" id="IPR036388">
    <property type="entry name" value="WH-like_DNA-bd_sf"/>
</dbReference>
<dbReference type="SUPFAM" id="SSF46785">
    <property type="entry name" value="Winged helix' DNA-binding domain"/>
    <property type="match status" value="1"/>
</dbReference>
<dbReference type="GO" id="GO:0006950">
    <property type="term" value="P:response to stress"/>
    <property type="evidence" value="ECO:0007669"/>
    <property type="project" value="TreeGrafter"/>
</dbReference>
<dbReference type="Pfam" id="PF12802">
    <property type="entry name" value="MarR_2"/>
    <property type="match status" value="1"/>
</dbReference>
<dbReference type="InterPro" id="IPR000835">
    <property type="entry name" value="HTH_MarR-typ"/>
</dbReference>
<dbReference type="InterPro" id="IPR039422">
    <property type="entry name" value="MarR/SlyA-like"/>
</dbReference>
<dbReference type="OrthoDB" id="5974674at2"/>
<accession>A0A2C7A8D4</accession>
<dbReference type="PROSITE" id="PS50995">
    <property type="entry name" value="HTH_MARR_2"/>
    <property type="match status" value="1"/>
</dbReference>
<dbReference type="PANTHER" id="PTHR33164:SF95">
    <property type="entry name" value="TRANSCRIPTIONAL REGULATOR"/>
    <property type="match status" value="1"/>
</dbReference>
<sequence>MDTERLRPEPIDLGPLPGLLGHLLRRAHTRMLLDFTESTAEFGVTSGEFALLCLVEANPGVTLGQLATAAALDKSTLSPAMQRLTERGLVERHAVPHDRRAQALRLSPGGAALLPPLKDRIAEHETRLSQPLEASEREMLMRLLRKLNGL</sequence>
<dbReference type="Proteomes" id="UP000223527">
    <property type="component" value="Unassembled WGS sequence"/>
</dbReference>
<organism evidence="2 3">
    <name type="scientific">Teichococcus rhizosphaerae</name>
    <dbReference type="NCBI Taxonomy" id="1335062"/>
    <lineage>
        <taxon>Bacteria</taxon>
        <taxon>Pseudomonadati</taxon>
        <taxon>Pseudomonadota</taxon>
        <taxon>Alphaproteobacteria</taxon>
        <taxon>Acetobacterales</taxon>
        <taxon>Roseomonadaceae</taxon>
        <taxon>Roseomonas</taxon>
    </lineage>
</organism>
<proteinExistence type="predicted"/>
<dbReference type="PRINTS" id="PR00598">
    <property type="entry name" value="HTHMARR"/>
</dbReference>
<dbReference type="SMART" id="SM00347">
    <property type="entry name" value="HTH_MARR"/>
    <property type="match status" value="1"/>
</dbReference>
<comment type="caution">
    <text evidence="2">The sequence shown here is derived from an EMBL/GenBank/DDBJ whole genome shotgun (WGS) entry which is preliminary data.</text>
</comment>
<protein>
    <submittedName>
        <fullName evidence="2">MarR family transcriptional regulator</fullName>
    </submittedName>
</protein>
<dbReference type="PANTHER" id="PTHR33164">
    <property type="entry name" value="TRANSCRIPTIONAL REGULATOR, MARR FAMILY"/>
    <property type="match status" value="1"/>
</dbReference>
<dbReference type="Gene3D" id="1.10.10.10">
    <property type="entry name" value="Winged helix-like DNA-binding domain superfamily/Winged helix DNA-binding domain"/>
    <property type="match status" value="1"/>
</dbReference>
<gene>
    <name evidence="2" type="ORF">CR162_03335</name>
</gene>
<reference evidence="2 3" key="1">
    <citation type="submission" date="2017-10" db="EMBL/GenBank/DDBJ databases">
        <authorList>
            <person name="Banno H."/>
            <person name="Chua N.-H."/>
        </authorList>
    </citation>
    <scope>NUCLEOTIDE SEQUENCE [LARGE SCALE GENOMIC DNA]</scope>
    <source>
        <strain evidence="2 3">YW11</strain>
    </source>
</reference>
<dbReference type="RefSeq" id="WP_099094108.1">
    <property type="nucleotide sequence ID" value="NZ_PDNU01000003.1"/>
</dbReference>
<dbReference type="InterPro" id="IPR036390">
    <property type="entry name" value="WH_DNA-bd_sf"/>
</dbReference>